<protein>
    <submittedName>
        <fullName evidence="12">Unannotated protein</fullName>
    </submittedName>
</protein>
<gene>
    <name evidence="12" type="ORF">UFOPK1939_00825</name>
</gene>
<organism evidence="12">
    <name type="scientific">freshwater metagenome</name>
    <dbReference type="NCBI Taxonomy" id="449393"/>
    <lineage>
        <taxon>unclassified sequences</taxon>
        <taxon>metagenomes</taxon>
        <taxon>ecological metagenomes</taxon>
    </lineage>
</organism>
<dbReference type="InterPro" id="IPR003342">
    <property type="entry name" value="ArnT-like_N"/>
</dbReference>
<dbReference type="Pfam" id="PF16192">
    <property type="entry name" value="PMT_4TMC"/>
    <property type="match status" value="1"/>
</dbReference>
<reference evidence="12" key="1">
    <citation type="submission" date="2020-05" db="EMBL/GenBank/DDBJ databases">
        <authorList>
            <person name="Chiriac C."/>
            <person name="Salcher M."/>
            <person name="Ghai R."/>
            <person name="Kavagutti S V."/>
        </authorList>
    </citation>
    <scope>NUCLEOTIDE SEQUENCE</scope>
</reference>
<dbReference type="InterPro" id="IPR032421">
    <property type="entry name" value="PMT_4TMC"/>
</dbReference>
<dbReference type="UniPathway" id="UPA00378"/>
<feature type="transmembrane region" description="Helical" evidence="9">
    <location>
        <begin position="46"/>
        <end position="65"/>
    </location>
</feature>
<dbReference type="PANTHER" id="PTHR10050">
    <property type="entry name" value="DOLICHYL-PHOSPHATE-MANNOSE--PROTEIN MANNOSYLTRANSFERASE"/>
    <property type="match status" value="1"/>
</dbReference>
<evidence type="ECO:0000256" key="7">
    <source>
        <dbReference type="ARBA" id="ARBA00022989"/>
    </source>
</evidence>
<accession>A0A6J6IJ56</accession>
<proteinExistence type="inferred from homology"/>
<evidence type="ECO:0000256" key="5">
    <source>
        <dbReference type="ARBA" id="ARBA00022679"/>
    </source>
</evidence>
<comment type="pathway">
    <text evidence="2">Protein modification; protein glycosylation.</text>
</comment>
<dbReference type="AlphaFoldDB" id="A0A6J6IJ56"/>
<keyword evidence="7 9" id="KW-1133">Transmembrane helix</keyword>
<keyword evidence="8 9" id="KW-0472">Membrane</keyword>
<feature type="transmembrane region" description="Helical" evidence="9">
    <location>
        <begin position="412"/>
        <end position="429"/>
    </location>
</feature>
<evidence type="ECO:0000256" key="6">
    <source>
        <dbReference type="ARBA" id="ARBA00022692"/>
    </source>
</evidence>
<feature type="transmembrane region" description="Helical" evidence="9">
    <location>
        <begin position="436"/>
        <end position="454"/>
    </location>
</feature>
<evidence type="ECO:0000259" key="10">
    <source>
        <dbReference type="Pfam" id="PF02366"/>
    </source>
</evidence>
<feature type="transmembrane region" description="Helical" evidence="9">
    <location>
        <begin position="495"/>
        <end position="519"/>
    </location>
</feature>
<keyword evidence="6 9" id="KW-0812">Transmembrane</keyword>
<comment type="similarity">
    <text evidence="3">Belongs to the glycosyltransferase 39 family.</text>
</comment>
<comment type="subcellular location">
    <subcellularLocation>
        <location evidence="1">Endomembrane system</location>
        <topology evidence="1">Multi-pass membrane protein</topology>
    </subcellularLocation>
</comment>
<feature type="transmembrane region" description="Helical" evidence="9">
    <location>
        <begin position="304"/>
        <end position="325"/>
    </location>
</feature>
<feature type="transmembrane region" description="Helical" evidence="9">
    <location>
        <begin position="143"/>
        <end position="162"/>
    </location>
</feature>
<feature type="transmembrane region" description="Helical" evidence="9">
    <location>
        <begin position="169"/>
        <end position="187"/>
    </location>
</feature>
<dbReference type="EMBL" id="CAEZVF010000124">
    <property type="protein sequence ID" value="CAB4624527.1"/>
    <property type="molecule type" value="Genomic_DNA"/>
</dbReference>
<feature type="transmembrane region" description="Helical" evidence="9">
    <location>
        <begin position="193"/>
        <end position="211"/>
    </location>
</feature>
<evidence type="ECO:0000256" key="3">
    <source>
        <dbReference type="ARBA" id="ARBA00007222"/>
    </source>
</evidence>
<keyword evidence="5" id="KW-0808">Transferase</keyword>
<dbReference type="PANTHER" id="PTHR10050:SF46">
    <property type="entry name" value="PROTEIN O-MANNOSYL-TRANSFERASE 2"/>
    <property type="match status" value="1"/>
</dbReference>
<keyword evidence="4" id="KW-0328">Glycosyltransferase</keyword>
<name>A0A6J6IJ56_9ZZZZ</name>
<feature type="domain" description="ArnT-like N-terminal" evidence="10">
    <location>
        <begin position="54"/>
        <end position="211"/>
    </location>
</feature>
<evidence type="ECO:0000313" key="12">
    <source>
        <dbReference type="EMBL" id="CAB4624527.1"/>
    </source>
</evidence>
<evidence type="ECO:0000256" key="2">
    <source>
        <dbReference type="ARBA" id="ARBA00004922"/>
    </source>
</evidence>
<evidence type="ECO:0000259" key="11">
    <source>
        <dbReference type="Pfam" id="PF16192"/>
    </source>
</evidence>
<sequence>MTEVVERTLYLAPEGENTPSTQTNDRDGRLRRLREQLSKPMPSDGVWGWLGPLLVTALAAVLRFYHLGRPKGITLDETYYVKGGLSLWKFGFERDGITNADKLLALGKTDIFETTADYVVHPMFGKWVIGAGIQLFGPNAFGWRFMVALLGTLAVFVIARIGRRMFRSTLIGCMAGLLLAVDGTAIVMSRIGMLDGVLAALLVFAFGCLLVDRDKSRELLAYRMKFIEMGENGQWQGAGPHLGIRPWRLASGVFLGLALGTKWSALYFIAFFIILSVLWDAGARRRAGIGSPLLSAIKRDFIPAAFSFGALAVVVYVMTWGGWILTDGGWDRQWAADRTTSYPFIPDVIRSLWHYHVEMLKFHSGLTTSHPYESNAWGWLIQARPTAIYYSSNVSCGAAKCTSAITSIGNPMLWWAGVLAMGYLAIEWLGRRDWRAGAILGCIAAGWLPWVVFYNERTVFGFYTVVLSAFMALAVAYCLGRILRSSDASTRRRTIGAGVVGAYLAIAVVAAAFFLPIWIADPISYAQWGQRMWFKSWI</sequence>
<evidence type="ECO:0000256" key="4">
    <source>
        <dbReference type="ARBA" id="ARBA00022676"/>
    </source>
</evidence>
<evidence type="ECO:0000256" key="1">
    <source>
        <dbReference type="ARBA" id="ARBA00004127"/>
    </source>
</evidence>
<evidence type="ECO:0000256" key="9">
    <source>
        <dbReference type="SAM" id="Phobius"/>
    </source>
</evidence>
<dbReference type="InterPro" id="IPR027005">
    <property type="entry name" value="PMT-like"/>
</dbReference>
<evidence type="ECO:0000256" key="8">
    <source>
        <dbReference type="ARBA" id="ARBA00023136"/>
    </source>
</evidence>
<feature type="transmembrane region" description="Helical" evidence="9">
    <location>
        <begin position="460"/>
        <end position="483"/>
    </location>
</feature>
<feature type="domain" description="Protein O-mannosyl-transferase C-terminal four TM" evidence="11">
    <location>
        <begin position="349"/>
        <end position="537"/>
    </location>
</feature>
<dbReference type="Pfam" id="PF02366">
    <property type="entry name" value="PMT"/>
    <property type="match status" value="1"/>
</dbReference>